<feature type="compositionally biased region" description="Polar residues" evidence="1">
    <location>
        <begin position="201"/>
        <end position="213"/>
    </location>
</feature>
<organism evidence="2 3">
    <name type="scientific">Xylaria bambusicola</name>
    <dbReference type="NCBI Taxonomy" id="326684"/>
    <lineage>
        <taxon>Eukaryota</taxon>
        <taxon>Fungi</taxon>
        <taxon>Dikarya</taxon>
        <taxon>Ascomycota</taxon>
        <taxon>Pezizomycotina</taxon>
        <taxon>Sordariomycetes</taxon>
        <taxon>Xylariomycetidae</taxon>
        <taxon>Xylariales</taxon>
        <taxon>Xylariaceae</taxon>
        <taxon>Xylaria</taxon>
    </lineage>
</organism>
<dbReference type="PANTHER" id="PTHR35392:SF2">
    <property type="entry name" value="ZN(II)2CYS6 TRANSCRIPTION FACTOR (EUROFUNG)"/>
    <property type="match status" value="1"/>
</dbReference>
<dbReference type="Proteomes" id="UP001305414">
    <property type="component" value="Unassembled WGS sequence"/>
</dbReference>
<dbReference type="AlphaFoldDB" id="A0AAN7Z1U2"/>
<accession>A0AAN7Z1U2</accession>
<sequence>MVRNSECSMDELRVSLDTAMVRLDSSWEGQWSEREPSHSSFEPTPPSTSSLGGQTPTSSDNDASSDIIGERAKSDISLSAISASRVGLARTIEDIVSSFTRTAEPFSRQEAWASIQAIAQDNIDRIVQRESLQPVLHAPLSKALDSARDTMRTCLEQGISMQSHDTMKIVTQEVVPELQQEEQLVASQGLLSNSLDISLRISSGGPSRTPLSRKTSRIDKRRSLAPRRRLPSTGGNGDVPNLRRGRPSERGFSCSHCAIAKKKLCIKADFKESRLVFHDLYKTRISTLLNNIVGYSWRDPHLEPIIIKISNGFDTQLELELQHYVARNENALTHTIFRGLEAGMIYPKARSTSFALRNGTLTAEKIDHYCERLACDMILRESLSSVNNSLLHHILLFAVTQIDYEDESSRIEGLEMVRLALRFWAIQAIFFTYPWRVESGGHLIRMYPLQLPGYWNGITLLPRLVNQELDRAFEKRMDEIEKEILEKLQVAIFKRHRDQWCSIFLASFILLHSLERDTWNMRAWDHETRSRGAAAWPLKRTPSEYCDQNKHIADVVATHFKIVNQGNSPLKQNWNKPLNQQLLSNSVRARRFILSIQSDFNSPSSSMLRRSLTVKLIRLSADAGLAYKAELHRPKDFTRGNPQSLNYTYTHMLFGE</sequence>
<feature type="region of interest" description="Disordered" evidence="1">
    <location>
        <begin position="201"/>
        <end position="250"/>
    </location>
</feature>
<evidence type="ECO:0000313" key="2">
    <source>
        <dbReference type="EMBL" id="KAK5626747.1"/>
    </source>
</evidence>
<protein>
    <submittedName>
        <fullName evidence="2">Uncharacterized protein</fullName>
    </submittedName>
</protein>
<feature type="region of interest" description="Disordered" evidence="1">
    <location>
        <begin position="28"/>
        <end position="65"/>
    </location>
</feature>
<dbReference type="PANTHER" id="PTHR35392">
    <property type="entry name" value="ZN(II)2CYS6 TRANSCRIPTION FACTOR (EUROFUNG)-RELATED-RELATED"/>
    <property type="match status" value="1"/>
</dbReference>
<evidence type="ECO:0000256" key="1">
    <source>
        <dbReference type="SAM" id="MobiDB-lite"/>
    </source>
</evidence>
<name>A0AAN7Z1U2_9PEZI</name>
<feature type="compositionally biased region" description="Low complexity" evidence="1">
    <location>
        <begin position="38"/>
        <end position="50"/>
    </location>
</feature>
<comment type="caution">
    <text evidence="2">The sequence shown here is derived from an EMBL/GenBank/DDBJ whole genome shotgun (WGS) entry which is preliminary data.</text>
</comment>
<dbReference type="InterPro" id="IPR052973">
    <property type="entry name" value="Fungal_sec-metab_reg_TF"/>
</dbReference>
<gene>
    <name evidence="2" type="ORF">RRF57_002462</name>
</gene>
<dbReference type="EMBL" id="JAWHQM010000004">
    <property type="protein sequence ID" value="KAK5626747.1"/>
    <property type="molecule type" value="Genomic_DNA"/>
</dbReference>
<keyword evidence="3" id="KW-1185">Reference proteome</keyword>
<proteinExistence type="predicted"/>
<evidence type="ECO:0000313" key="3">
    <source>
        <dbReference type="Proteomes" id="UP001305414"/>
    </source>
</evidence>
<reference evidence="2 3" key="1">
    <citation type="submission" date="2023-10" db="EMBL/GenBank/DDBJ databases">
        <title>Draft genome sequence of Xylaria bambusicola isolate GMP-LS, the root and basal stem rot pathogen of sugarcane in Indonesia.</title>
        <authorList>
            <person name="Selvaraj P."/>
            <person name="Muralishankar V."/>
            <person name="Muruganantham S."/>
            <person name="Sp S."/>
            <person name="Haryani S."/>
            <person name="Lau K.J.X."/>
            <person name="Naqvi N.I."/>
        </authorList>
    </citation>
    <scope>NUCLEOTIDE SEQUENCE [LARGE SCALE GENOMIC DNA]</scope>
    <source>
        <strain evidence="2">GMP-LS</strain>
    </source>
</reference>
<feature type="compositionally biased region" description="Polar residues" evidence="1">
    <location>
        <begin position="51"/>
        <end position="64"/>
    </location>
</feature>